<name>A0A2H0PZ67_9BACT</name>
<accession>A0A2H0PZ67</accession>
<dbReference type="SUPFAM" id="SSF53335">
    <property type="entry name" value="S-adenosyl-L-methionine-dependent methyltransferases"/>
    <property type="match status" value="1"/>
</dbReference>
<evidence type="ECO:0000256" key="6">
    <source>
        <dbReference type="ARBA" id="ARBA00022603"/>
    </source>
</evidence>
<dbReference type="EC" id="2.1.1.77" evidence="3"/>
<evidence type="ECO:0000256" key="5">
    <source>
        <dbReference type="ARBA" id="ARBA00022490"/>
    </source>
</evidence>
<dbReference type="GO" id="GO:0032259">
    <property type="term" value="P:methylation"/>
    <property type="evidence" value="ECO:0007669"/>
    <property type="project" value="UniProtKB-KW"/>
</dbReference>
<dbReference type="InterPro" id="IPR000682">
    <property type="entry name" value="PCMT"/>
</dbReference>
<dbReference type="Proteomes" id="UP000236846">
    <property type="component" value="Unassembled WGS sequence"/>
</dbReference>
<comment type="subcellular location">
    <subcellularLocation>
        <location evidence="1">Cytoplasm</location>
    </subcellularLocation>
</comment>
<dbReference type="GO" id="GO:0005737">
    <property type="term" value="C:cytoplasm"/>
    <property type="evidence" value="ECO:0007669"/>
    <property type="project" value="UniProtKB-SubCell"/>
</dbReference>
<evidence type="ECO:0000256" key="10">
    <source>
        <dbReference type="ARBA" id="ARBA00031323"/>
    </source>
</evidence>
<evidence type="ECO:0000313" key="12">
    <source>
        <dbReference type="EMBL" id="PIR26836.1"/>
    </source>
</evidence>
<dbReference type="PANTHER" id="PTHR11579:SF0">
    <property type="entry name" value="PROTEIN-L-ISOASPARTATE(D-ASPARTATE) O-METHYLTRANSFERASE"/>
    <property type="match status" value="1"/>
</dbReference>
<evidence type="ECO:0000256" key="11">
    <source>
        <dbReference type="ARBA" id="ARBA00031350"/>
    </source>
</evidence>
<dbReference type="Pfam" id="PF01135">
    <property type="entry name" value="PCMT"/>
    <property type="match status" value="1"/>
</dbReference>
<keyword evidence="8" id="KW-0949">S-adenosyl-L-methionine</keyword>
<proteinExistence type="inferred from homology"/>
<evidence type="ECO:0000256" key="8">
    <source>
        <dbReference type="ARBA" id="ARBA00022691"/>
    </source>
</evidence>
<dbReference type="GO" id="GO:0004719">
    <property type="term" value="F:protein-L-isoaspartate (D-aspartate) O-methyltransferase activity"/>
    <property type="evidence" value="ECO:0007669"/>
    <property type="project" value="UniProtKB-EC"/>
</dbReference>
<keyword evidence="6 12" id="KW-0489">Methyltransferase</keyword>
<evidence type="ECO:0000256" key="7">
    <source>
        <dbReference type="ARBA" id="ARBA00022679"/>
    </source>
</evidence>
<dbReference type="CDD" id="cd02440">
    <property type="entry name" value="AdoMet_MTases"/>
    <property type="match status" value="1"/>
</dbReference>
<dbReference type="AlphaFoldDB" id="A0A2H0PZ67"/>
<dbReference type="InterPro" id="IPR029063">
    <property type="entry name" value="SAM-dependent_MTases_sf"/>
</dbReference>
<keyword evidence="7 12" id="KW-0808">Transferase</keyword>
<evidence type="ECO:0000256" key="2">
    <source>
        <dbReference type="ARBA" id="ARBA00005369"/>
    </source>
</evidence>
<evidence type="ECO:0000256" key="1">
    <source>
        <dbReference type="ARBA" id="ARBA00004496"/>
    </source>
</evidence>
<reference evidence="12 13" key="1">
    <citation type="submission" date="2017-09" db="EMBL/GenBank/DDBJ databases">
        <title>Depth-based differentiation of microbial function through sediment-hosted aquifers and enrichment of novel symbionts in the deep terrestrial subsurface.</title>
        <authorList>
            <person name="Probst A.J."/>
            <person name="Ladd B."/>
            <person name="Jarett J.K."/>
            <person name="Geller-Mcgrath D.E."/>
            <person name="Sieber C.M."/>
            <person name="Emerson J.B."/>
            <person name="Anantharaman K."/>
            <person name="Thomas B.C."/>
            <person name="Malmstrom R."/>
            <person name="Stieglmeier M."/>
            <person name="Klingl A."/>
            <person name="Woyke T."/>
            <person name="Ryan C.M."/>
            <person name="Banfield J.F."/>
        </authorList>
    </citation>
    <scope>NUCLEOTIDE SEQUENCE [LARGE SCALE GENOMIC DNA]</scope>
    <source>
        <strain evidence="12">CG11_big_fil_rev_8_21_14_0_20_43_10</strain>
    </source>
</reference>
<evidence type="ECO:0000256" key="4">
    <source>
        <dbReference type="ARBA" id="ARBA00013346"/>
    </source>
</evidence>
<gene>
    <name evidence="12" type="ORF">COV41_00615</name>
</gene>
<comment type="caution">
    <text evidence="12">The sequence shown here is derived from an EMBL/GenBank/DDBJ whole genome shotgun (WGS) entry which is preliminary data.</text>
</comment>
<evidence type="ECO:0000313" key="13">
    <source>
        <dbReference type="Proteomes" id="UP000236846"/>
    </source>
</evidence>
<evidence type="ECO:0000256" key="9">
    <source>
        <dbReference type="ARBA" id="ARBA00030757"/>
    </source>
</evidence>
<protein>
    <recommendedName>
        <fullName evidence="4">Protein-L-isoaspartate O-methyltransferase</fullName>
        <ecNumber evidence="3">2.1.1.77</ecNumber>
    </recommendedName>
    <alternativeName>
        <fullName evidence="11">L-isoaspartyl protein carboxyl methyltransferase</fullName>
    </alternativeName>
    <alternativeName>
        <fullName evidence="9">Protein L-isoaspartyl methyltransferase</fullName>
    </alternativeName>
    <alternativeName>
        <fullName evidence="10">Protein-beta-aspartate methyltransferase</fullName>
    </alternativeName>
</protein>
<dbReference type="EMBL" id="PCXE01000012">
    <property type="protein sequence ID" value="PIR26836.1"/>
    <property type="molecule type" value="Genomic_DNA"/>
</dbReference>
<dbReference type="PANTHER" id="PTHR11579">
    <property type="entry name" value="PROTEIN-L-ISOASPARTATE O-METHYLTRANSFERASE"/>
    <property type="match status" value="1"/>
</dbReference>
<keyword evidence="5" id="KW-0963">Cytoplasm</keyword>
<evidence type="ECO:0000256" key="3">
    <source>
        <dbReference type="ARBA" id="ARBA00011890"/>
    </source>
</evidence>
<sequence length="222" mass="25008">MKSSLENFVSGLKQQGVARSPYVRDALLHIDRKDFVLSEYQDEAHANYPLPIGHGQTISQPYTVAFMLDALDPKPGEKILDIGSGSGWTTALLAHIVSTEARQQTDRQEQHGMVFAVELIPELYEQGKTNCEKYHFVSRNIATFFCQDGNLGLPSYAPFDKILCSASLHASDVPQEWKTQLRVGGKIVTSIQNSVWMFDKIQNNQWTRTEYPGFVFVPLISR</sequence>
<dbReference type="Gene3D" id="3.40.50.150">
    <property type="entry name" value="Vaccinia Virus protein VP39"/>
    <property type="match status" value="1"/>
</dbReference>
<comment type="similarity">
    <text evidence="2">Belongs to the methyltransferase superfamily. L-isoaspartyl/D-aspartyl protein methyltransferase family.</text>
</comment>
<organism evidence="12 13">
    <name type="scientific">Candidatus Brennerbacteria bacterium CG11_big_fil_rev_8_21_14_0_20_43_10</name>
    <dbReference type="NCBI Taxonomy" id="1974523"/>
    <lineage>
        <taxon>Bacteria</taxon>
        <taxon>Candidatus Brenneribacteriota</taxon>
    </lineage>
</organism>